<dbReference type="PANTHER" id="PTHR32089:SF120">
    <property type="entry name" value="METHYL-ACCEPTING CHEMOTAXIS PROTEIN TLPQ"/>
    <property type="match status" value="1"/>
</dbReference>
<evidence type="ECO:0000256" key="4">
    <source>
        <dbReference type="PROSITE-ProRule" id="PRU00284"/>
    </source>
</evidence>
<proteinExistence type="inferred from homology"/>
<evidence type="ECO:0000256" key="2">
    <source>
        <dbReference type="ARBA" id="ARBA00023224"/>
    </source>
</evidence>
<keyword evidence="5" id="KW-1133">Transmembrane helix</keyword>
<keyword evidence="2 4" id="KW-0807">Transducer</keyword>
<keyword evidence="5" id="KW-0812">Transmembrane</keyword>
<dbReference type="AlphaFoldDB" id="A0A0C5VQQ1"/>
<keyword evidence="5" id="KW-0472">Membrane</keyword>
<evidence type="ECO:0000256" key="1">
    <source>
        <dbReference type="ARBA" id="ARBA00004370"/>
    </source>
</evidence>
<evidence type="ECO:0000256" key="3">
    <source>
        <dbReference type="ARBA" id="ARBA00029447"/>
    </source>
</evidence>
<name>A0A0C5VQQ1_9GAMM</name>
<dbReference type="Gene3D" id="1.10.287.950">
    <property type="entry name" value="Methyl-accepting chemotaxis protein"/>
    <property type="match status" value="1"/>
</dbReference>
<dbReference type="GO" id="GO:0007165">
    <property type="term" value="P:signal transduction"/>
    <property type="evidence" value="ECO:0007669"/>
    <property type="project" value="UniProtKB-KW"/>
</dbReference>
<gene>
    <name evidence="7" type="ORF">YC6258_04559</name>
</gene>
<keyword evidence="8" id="KW-1185">Reference proteome</keyword>
<dbReference type="SMART" id="SM00283">
    <property type="entry name" value="MA"/>
    <property type="match status" value="1"/>
</dbReference>
<reference evidence="7 8" key="1">
    <citation type="submission" date="2014-01" db="EMBL/GenBank/DDBJ databases">
        <title>Full genme sequencing of cellulolytic bacterium Gynuella sunshinyii YC6258T gen. nov., sp. nov.</title>
        <authorList>
            <person name="Khan H."/>
            <person name="Chung E.J."/>
            <person name="Chung Y.R."/>
        </authorList>
    </citation>
    <scope>NUCLEOTIDE SEQUENCE [LARGE SCALE GENOMIC DNA]</scope>
    <source>
        <strain evidence="7 8">YC6258</strain>
    </source>
</reference>
<dbReference type="KEGG" id="gsn:YC6258_04559"/>
<evidence type="ECO:0000313" key="8">
    <source>
        <dbReference type="Proteomes" id="UP000032266"/>
    </source>
</evidence>
<dbReference type="Pfam" id="PF00015">
    <property type="entry name" value="MCPsignal"/>
    <property type="match status" value="1"/>
</dbReference>
<feature type="transmembrane region" description="Helical" evidence="5">
    <location>
        <begin position="12"/>
        <end position="30"/>
    </location>
</feature>
<dbReference type="PATRIC" id="fig|1445510.3.peg.4523"/>
<sequence length="560" mass="61900">MKIINKNNLQVFIPALGVSVICAVVLSAAISPGWLLASLSALCSVLLTFLISYFRLLAPFQDDAVQYDQIMTNGSDAHKHTTENMRSPQFRHAAGQLKMYHDITRKVAEKGGVIAISAAEVSFAADMLSKKFHDEANDVSEIAENSKDIEATLNDIVERTRQAVASASKAKDVNEAGYQSVQKIVPQMHATREQVSQNANMIVNLEKKGAEISQVTNMIREIAEQTNLLALNAAIEAARAGEQGRGFAVVADEVRNLAHKTSSATAQISTTVNEINQAVKDSVGNTHLLMKSIDESVSMSNLIGDQLRAMAQYSDQVGNEIEQIDGSLQSNRDNLHRIISIIQSTRDRLVHTEQDISRISSQALSLSDTSEDIYGAFAKVNIGSIHDDIRAEANATAVAVGHLFEQAIARGDISEQDLFDRHYQPIKNTNPQKFNTRFDAFTDRCLPDIQEAVLKRNPEVLYAGAVDNNGYFPTHNKVYSQPLTGDYKHDLVHNRTKRIFDDRTGSRCGSHTQSFLLQTYKRDTGEIMHDLSVPIYVKGRHWGGFRIGYKSTASKSRVVR</sequence>
<protein>
    <submittedName>
        <fullName evidence="7">Methyl-accepting chemotaxis protein</fullName>
    </submittedName>
</protein>
<evidence type="ECO:0000256" key="5">
    <source>
        <dbReference type="SAM" id="Phobius"/>
    </source>
</evidence>
<dbReference type="SUPFAM" id="SSF58104">
    <property type="entry name" value="Methyl-accepting chemotaxis protein (MCP) signaling domain"/>
    <property type="match status" value="1"/>
</dbReference>
<dbReference type="PROSITE" id="PS50111">
    <property type="entry name" value="CHEMOTAXIS_TRANSDUC_2"/>
    <property type="match status" value="1"/>
</dbReference>
<dbReference type="GO" id="GO:0016020">
    <property type="term" value="C:membrane"/>
    <property type="evidence" value="ECO:0007669"/>
    <property type="project" value="UniProtKB-SubCell"/>
</dbReference>
<dbReference type="EMBL" id="CP007142">
    <property type="protein sequence ID" value="AJQ96591.1"/>
    <property type="molecule type" value="Genomic_DNA"/>
</dbReference>
<feature type="transmembrane region" description="Helical" evidence="5">
    <location>
        <begin position="36"/>
        <end position="54"/>
    </location>
</feature>
<dbReference type="HOGENOM" id="CLU_000445_107_32_6"/>
<dbReference type="InterPro" id="IPR004089">
    <property type="entry name" value="MCPsignal_dom"/>
</dbReference>
<dbReference type="CDD" id="cd11386">
    <property type="entry name" value="MCP_signal"/>
    <property type="match status" value="1"/>
</dbReference>
<feature type="domain" description="Methyl-accepting transducer" evidence="6">
    <location>
        <begin position="110"/>
        <end position="346"/>
    </location>
</feature>
<dbReference type="RefSeq" id="WP_052830441.1">
    <property type="nucleotide sequence ID" value="NZ_CP007142.1"/>
</dbReference>
<comment type="similarity">
    <text evidence="3">Belongs to the methyl-accepting chemotaxis (MCP) protein family.</text>
</comment>
<dbReference type="Proteomes" id="UP000032266">
    <property type="component" value="Chromosome"/>
</dbReference>
<dbReference type="OrthoDB" id="2489132at2"/>
<accession>A0A0C5VQQ1</accession>
<dbReference type="STRING" id="1445510.YC6258_04559"/>
<dbReference type="PANTHER" id="PTHR32089">
    <property type="entry name" value="METHYL-ACCEPTING CHEMOTAXIS PROTEIN MCPB"/>
    <property type="match status" value="1"/>
</dbReference>
<evidence type="ECO:0000259" key="6">
    <source>
        <dbReference type="PROSITE" id="PS50111"/>
    </source>
</evidence>
<organism evidence="7 8">
    <name type="scientific">Gynuella sunshinyii YC6258</name>
    <dbReference type="NCBI Taxonomy" id="1445510"/>
    <lineage>
        <taxon>Bacteria</taxon>
        <taxon>Pseudomonadati</taxon>
        <taxon>Pseudomonadota</taxon>
        <taxon>Gammaproteobacteria</taxon>
        <taxon>Oceanospirillales</taxon>
        <taxon>Saccharospirillaceae</taxon>
        <taxon>Gynuella</taxon>
    </lineage>
</organism>
<evidence type="ECO:0000313" key="7">
    <source>
        <dbReference type="EMBL" id="AJQ96591.1"/>
    </source>
</evidence>
<dbReference type="GO" id="GO:0006935">
    <property type="term" value="P:chemotaxis"/>
    <property type="evidence" value="ECO:0007669"/>
    <property type="project" value="UniProtKB-ARBA"/>
</dbReference>
<comment type="subcellular location">
    <subcellularLocation>
        <location evidence="1">Membrane</location>
    </subcellularLocation>
</comment>